<comment type="caution">
    <text evidence="2">The sequence shown here is derived from an EMBL/GenBank/DDBJ whole genome shotgun (WGS) entry which is preliminary data.</text>
</comment>
<proteinExistence type="predicted"/>
<dbReference type="AlphaFoldDB" id="A0A1F5BWY3"/>
<sequence>MNGTDRLRFAPAERSGAAEFPPHLFEPEGLSEPERPPSAAPPLFAPTGFVFCFAKCAAII</sequence>
<feature type="region of interest" description="Disordered" evidence="1">
    <location>
        <begin position="1"/>
        <end position="39"/>
    </location>
</feature>
<dbReference type="EMBL" id="MEYJ01000049">
    <property type="protein sequence ID" value="OGD35119.1"/>
    <property type="molecule type" value="Genomic_DNA"/>
</dbReference>
<reference evidence="2 3" key="1">
    <citation type="journal article" date="2016" name="Nat. Commun.">
        <title>Thousands of microbial genomes shed light on interconnected biogeochemical processes in an aquifer system.</title>
        <authorList>
            <person name="Anantharaman K."/>
            <person name="Brown C.T."/>
            <person name="Hug L.A."/>
            <person name="Sharon I."/>
            <person name="Castelle C.J."/>
            <person name="Probst A.J."/>
            <person name="Thomas B.C."/>
            <person name="Singh A."/>
            <person name="Wilkins M.J."/>
            <person name="Karaoz U."/>
            <person name="Brodie E.L."/>
            <person name="Williams K.H."/>
            <person name="Hubbard S.S."/>
            <person name="Banfield J.F."/>
        </authorList>
    </citation>
    <scope>NUCLEOTIDE SEQUENCE [LARGE SCALE GENOMIC DNA]</scope>
</reference>
<name>A0A1F5BWY3_9BACT</name>
<accession>A0A1F5BWY3</accession>
<protein>
    <submittedName>
        <fullName evidence="2">Uncharacterized protein</fullName>
    </submittedName>
</protein>
<evidence type="ECO:0000313" key="3">
    <source>
        <dbReference type="Proteomes" id="UP000178395"/>
    </source>
</evidence>
<evidence type="ECO:0000313" key="2">
    <source>
        <dbReference type="EMBL" id="OGD35119.1"/>
    </source>
</evidence>
<gene>
    <name evidence="2" type="ORF">A2W39_02160</name>
</gene>
<organism evidence="2 3">
    <name type="scientific">Candidatus Azambacteria bacterium RIFCSPHIGHO2_01_46_10</name>
    <dbReference type="NCBI Taxonomy" id="1797293"/>
    <lineage>
        <taxon>Bacteria</taxon>
        <taxon>Candidatus Azamiibacteriota</taxon>
    </lineage>
</organism>
<dbReference type="Proteomes" id="UP000178395">
    <property type="component" value="Unassembled WGS sequence"/>
</dbReference>
<evidence type="ECO:0000256" key="1">
    <source>
        <dbReference type="SAM" id="MobiDB-lite"/>
    </source>
</evidence>